<dbReference type="EMBL" id="BAABEY010000012">
    <property type="protein sequence ID" value="GAA4435198.1"/>
    <property type="molecule type" value="Genomic_DNA"/>
</dbReference>
<organism evidence="3 4">
    <name type="scientific">Ravibacter arvi</name>
    <dbReference type="NCBI Taxonomy" id="2051041"/>
    <lineage>
        <taxon>Bacteria</taxon>
        <taxon>Pseudomonadati</taxon>
        <taxon>Bacteroidota</taxon>
        <taxon>Cytophagia</taxon>
        <taxon>Cytophagales</taxon>
        <taxon>Spirosomataceae</taxon>
        <taxon>Ravibacter</taxon>
    </lineage>
</organism>
<comment type="caution">
    <text evidence="3">The sequence shown here is derived from an EMBL/GenBank/DDBJ whole genome shotgun (WGS) entry which is preliminary data.</text>
</comment>
<dbReference type="Pfam" id="PF20243">
    <property type="entry name" value="MbnP"/>
    <property type="match status" value="1"/>
</dbReference>
<dbReference type="InterPro" id="IPR046863">
    <property type="entry name" value="MbnP-like_dom"/>
</dbReference>
<reference evidence="4" key="1">
    <citation type="journal article" date="2019" name="Int. J. Syst. Evol. Microbiol.">
        <title>The Global Catalogue of Microorganisms (GCM) 10K type strain sequencing project: providing services to taxonomists for standard genome sequencing and annotation.</title>
        <authorList>
            <consortium name="The Broad Institute Genomics Platform"/>
            <consortium name="The Broad Institute Genome Sequencing Center for Infectious Disease"/>
            <person name="Wu L."/>
            <person name="Ma J."/>
        </authorList>
    </citation>
    <scope>NUCLEOTIDE SEQUENCE [LARGE SCALE GENOMIC DNA]</scope>
    <source>
        <strain evidence="4">JCM 31920</strain>
    </source>
</reference>
<feature type="domain" description="Copper-binding protein MbnP-like" evidence="2">
    <location>
        <begin position="33"/>
        <end position="244"/>
    </location>
</feature>
<dbReference type="PROSITE" id="PS51257">
    <property type="entry name" value="PROKAR_LIPOPROTEIN"/>
    <property type="match status" value="1"/>
</dbReference>
<dbReference type="RefSeq" id="WP_345027109.1">
    <property type="nucleotide sequence ID" value="NZ_BAABEY010000012.1"/>
</dbReference>
<sequence>MFRIYRLPAQLALLLTIALFTASCQDNAPTPGGKIRVEFDNVVGEKNLVLNGVTYQNQSGEDFVVTKLNYYISNIKFIRTDGTIYTVPQDSSYFLIREETRSSQFAMIRNVPLGEYDHIEFMVGVDSLRNTMPLSRRKGALDPGGVEGHDGMYWNWNSGYIFMKLEGTSPHGNPVNDKFYYHIGLFGGYDEKTVNNTRVVRLKFGDDKVVVTEEKTPEVHLMADVQKFFDGPGTQLSIANNWSVMGAQQTLSAMIANNYQQMFRYDHTH</sequence>
<accession>A0ABP8LUJ4</accession>
<keyword evidence="4" id="KW-1185">Reference proteome</keyword>
<evidence type="ECO:0000259" key="2">
    <source>
        <dbReference type="Pfam" id="PF20243"/>
    </source>
</evidence>
<evidence type="ECO:0000313" key="4">
    <source>
        <dbReference type="Proteomes" id="UP001501508"/>
    </source>
</evidence>
<name>A0ABP8LUJ4_9BACT</name>
<dbReference type="Proteomes" id="UP001501508">
    <property type="component" value="Unassembled WGS sequence"/>
</dbReference>
<feature type="chain" id="PRO_5045393432" description="Copper-binding protein MbnP-like domain-containing protein" evidence="1">
    <location>
        <begin position="29"/>
        <end position="269"/>
    </location>
</feature>
<proteinExistence type="predicted"/>
<evidence type="ECO:0000256" key="1">
    <source>
        <dbReference type="SAM" id="SignalP"/>
    </source>
</evidence>
<gene>
    <name evidence="3" type="ORF">GCM10023091_11200</name>
</gene>
<feature type="signal peptide" evidence="1">
    <location>
        <begin position="1"/>
        <end position="28"/>
    </location>
</feature>
<evidence type="ECO:0000313" key="3">
    <source>
        <dbReference type="EMBL" id="GAA4435198.1"/>
    </source>
</evidence>
<protein>
    <recommendedName>
        <fullName evidence="2">Copper-binding protein MbnP-like domain-containing protein</fullName>
    </recommendedName>
</protein>
<keyword evidence="1" id="KW-0732">Signal</keyword>